<gene>
    <name evidence="2" type="ORF">P0Y53_17450</name>
</gene>
<protein>
    <submittedName>
        <fullName evidence="2">Uncharacterized protein</fullName>
    </submittedName>
</protein>
<keyword evidence="1" id="KW-0812">Transmembrane</keyword>
<dbReference type="Proteomes" id="UP001220610">
    <property type="component" value="Chromosome"/>
</dbReference>
<proteinExistence type="predicted"/>
<feature type="transmembrane region" description="Helical" evidence="1">
    <location>
        <begin position="6"/>
        <end position="24"/>
    </location>
</feature>
<organism evidence="2 3">
    <name type="scientific">Candidatus Pseudobacter hemicellulosilyticus</name>
    <dbReference type="NCBI Taxonomy" id="3121375"/>
    <lineage>
        <taxon>Bacteria</taxon>
        <taxon>Pseudomonadati</taxon>
        <taxon>Bacteroidota</taxon>
        <taxon>Chitinophagia</taxon>
        <taxon>Chitinophagales</taxon>
        <taxon>Chitinophagaceae</taxon>
        <taxon>Pseudobacter</taxon>
    </lineage>
</organism>
<sequence length="131" mass="14996">MRIKGEYIGLFSLVVACIFLLIRGGNEKRNLKNRGVYVVGELKEVSLGSDNGWVYKYEYSYLKRKYIKKFQGPIDKAIVSDSILFFIVLPEDPSICRQVDNIKVPPCLKGISFKDSSWKNLPLDICVDKNK</sequence>
<evidence type="ECO:0000256" key="1">
    <source>
        <dbReference type="SAM" id="Phobius"/>
    </source>
</evidence>
<keyword evidence="1" id="KW-1133">Transmembrane helix</keyword>
<keyword evidence="1" id="KW-0472">Membrane</keyword>
<reference evidence="2" key="1">
    <citation type="submission" date="2023-03" db="EMBL/GenBank/DDBJ databases">
        <title>Andean soil-derived lignocellulolytic bacterial consortium as a source of novel taxa and putative plastic-active enzymes.</title>
        <authorList>
            <person name="Diaz-Garcia L."/>
            <person name="Chuvochina M."/>
            <person name="Feuerriegel G."/>
            <person name="Bunk B."/>
            <person name="Sproer C."/>
            <person name="Streit W.R."/>
            <person name="Rodriguez L.M."/>
            <person name="Overmann J."/>
            <person name="Jimenez D.J."/>
        </authorList>
    </citation>
    <scope>NUCLEOTIDE SEQUENCE</scope>
    <source>
        <strain evidence="2">MAG 7</strain>
    </source>
</reference>
<evidence type="ECO:0000313" key="2">
    <source>
        <dbReference type="EMBL" id="WEK34275.1"/>
    </source>
</evidence>
<dbReference type="AlphaFoldDB" id="A0AAJ5WTN9"/>
<name>A0AAJ5WTN9_9BACT</name>
<dbReference type="PROSITE" id="PS51257">
    <property type="entry name" value="PROKAR_LIPOPROTEIN"/>
    <property type="match status" value="1"/>
</dbReference>
<dbReference type="EMBL" id="CP119311">
    <property type="protein sequence ID" value="WEK34275.1"/>
    <property type="molecule type" value="Genomic_DNA"/>
</dbReference>
<accession>A0AAJ5WTN9</accession>
<evidence type="ECO:0000313" key="3">
    <source>
        <dbReference type="Proteomes" id="UP001220610"/>
    </source>
</evidence>